<proteinExistence type="inferred from homology"/>
<keyword evidence="1 3" id="KW-0479">Metal-binding</keyword>
<sequence length="378" mass="41285">MTEHVDETTFRDRAERVQRALGDADADLAVLFPSSNLHYVAGFDEEPAERHLFLFVPRDGDPVFVVPALYETQVASESWVEDVRGYADSDDQIAVVEDVLDDVLWGVDGKPRVLVDDSMWATFTQDLREVVPGASWELASEALESVRVRKDDAELAALREAGRVADAVSEWVRARGEDVVGMTEAELAGEIERELRERGASGLAFPVIVGSGPNGAMPHHTHGDRVVERGDPVVLDFGGFVDDYPGDQTRTMVFAGDPPEEFERVHDVVREAQQAGVDAVEPGVEAQAVDAAAREVIADAGYGDAFVHRTGHGVGLDVHEPPYVVDGNDRTLEPGMVCSIEPGVYLDGEFGVRIEDLVVVTEDGCERLNHSDRGWRAE</sequence>
<dbReference type="InterPro" id="IPR001131">
    <property type="entry name" value="Peptidase_M24B_aminopep-P_CS"/>
</dbReference>
<evidence type="ECO:0000259" key="5">
    <source>
        <dbReference type="Pfam" id="PF01321"/>
    </source>
</evidence>
<dbReference type="GO" id="GO:0016787">
    <property type="term" value="F:hydrolase activity"/>
    <property type="evidence" value="ECO:0007669"/>
    <property type="project" value="UniProtKB-KW"/>
</dbReference>
<accession>A0ABD5VBV4</accession>
<evidence type="ECO:0000256" key="3">
    <source>
        <dbReference type="RuleBase" id="RU000590"/>
    </source>
</evidence>
<keyword evidence="2" id="KW-0378">Hydrolase</keyword>
<evidence type="ECO:0000256" key="2">
    <source>
        <dbReference type="ARBA" id="ARBA00022801"/>
    </source>
</evidence>
<evidence type="ECO:0000259" key="4">
    <source>
        <dbReference type="Pfam" id="PF00557"/>
    </source>
</evidence>
<dbReference type="Proteomes" id="UP001596395">
    <property type="component" value="Unassembled WGS sequence"/>
</dbReference>
<dbReference type="CDD" id="cd01092">
    <property type="entry name" value="APP-like"/>
    <property type="match status" value="1"/>
</dbReference>
<dbReference type="PANTHER" id="PTHR46112:SF3">
    <property type="entry name" value="AMINOPEPTIDASE YPDF"/>
    <property type="match status" value="1"/>
</dbReference>
<name>A0ABD5VBV4_9EURY</name>
<keyword evidence="7" id="KW-1185">Reference proteome</keyword>
<gene>
    <name evidence="6" type="ORF">ACFQGB_09255</name>
</gene>
<dbReference type="InterPro" id="IPR036005">
    <property type="entry name" value="Creatinase/aminopeptidase-like"/>
</dbReference>
<feature type="domain" description="Creatinase N-terminal" evidence="5">
    <location>
        <begin position="13"/>
        <end position="148"/>
    </location>
</feature>
<dbReference type="InterPro" id="IPR050659">
    <property type="entry name" value="Peptidase_M24B"/>
</dbReference>
<evidence type="ECO:0000313" key="7">
    <source>
        <dbReference type="Proteomes" id="UP001596395"/>
    </source>
</evidence>
<comment type="caution">
    <text evidence="6">The sequence shown here is derived from an EMBL/GenBank/DDBJ whole genome shotgun (WGS) entry which is preliminary data.</text>
</comment>
<dbReference type="InterPro" id="IPR029149">
    <property type="entry name" value="Creatin/AminoP/Spt16_N"/>
</dbReference>
<reference evidence="6 7" key="1">
    <citation type="journal article" date="2019" name="Int. J. Syst. Evol. Microbiol.">
        <title>The Global Catalogue of Microorganisms (GCM) 10K type strain sequencing project: providing services to taxonomists for standard genome sequencing and annotation.</title>
        <authorList>
            <consortium name="The Broad Institute Genomics Platform"/>
            <consortium name="The Broad Institute Genome Sequencing Center for Infectious Disease"/>
            <person name="Wu L."/>
            <person name="Ma J."/>
        </authorList>
    </citation>
    <scope>NUCLEOTIDE SEQUENCE [LARGE SCALE GENOMIC DNA]</scope>
    <source>
        <strain evidence="6 7">GX26</strain>
    </source>
</reference>
<dbReference type="RefSeq" id="WP_336350028.1">
    <property type="nucleotide sequence ID" value="NZ_JAZAQL010000002.1"/>
</dbReference>
<dbReference type="Gene3D" id="3.40.350.10">
    <property type="entry name" value="Creatinase/prolidase N-terminal domain"/>
    <property type="match status" value="1"/>
</dbReference>
<dbReference type="Pfam" id="PF01321">
    <property type="entry name" value="Creatinase_N"/>
    <property type="match status" value="1"/>
</dbReference>
<protein>
    <submittedName>
        <fullName evidence="6">Xaa-Pro peptidase family protein</fullName>
    </submittedName>
</protein>
<dbReference type="SUPFAM" id="SSF55920">
    <property type="entry name" value="Creatinase/aminopeptidase"/>
    <property type="match status" value="1"/>
</dbReference>
<dbReference type="AlphaFoldDB" id="A0ABD5VBV4"/>
<organism evidence="6 7">
    <name type="scientific">Halorubellus litoreus</name>
    <dbReference type="NCBI Taxonomy" id="755308"/>
    <lineage>
        <taxon>Archaea</taxon>
        <taxon>Methanobacteriati</taxon>
        <taxon>Methanobacteriota</taxon>
        <taxon>Stenosarchaea group</taxon>
        <taxon>Halobacteria</taxon>
        <taxon>Halobacteriales</taxon>
        <taxon>Halorubellaceae</taxon>
        <taxon>Halorubellus</taxon>
    </lineage>
</organism>
<dbReference type="EMBL" id="JBHSXN010000002">
    <property type="protein sequence ID" value="MFC6953050.1"/>
    <property type="molecule type" value="Genomic_DNA"/>
</dbReference>
<evidence type="ECO:0000256" key="1">
    <source>
        <dbReference type="ARBA" id="ARBA00022723"/>
    </source>
</evidence>
<dbReference type="SUPFAM" id="SSF53092">
    <property type="entry name" value="Creatinase/prolidase N-terminal domain"/>
    <property type="match status" value="1"/>
</dbReference>
<dbReference type="InterPro" id="IPR000994">
    <property type="entry name" value="Pept_M24"/>
</dbReference>
<comment type="similarity">
    <text evidence="3">Belongs to the peptidase M24B family.</text>
</comment>
<dbReference type="PROSITE" id="PS00491">
    <property type="entry name" value="PROLINE_PEPTIDASE"/>
    <property type="match status" value="1"/>
</dbReference>
<feature type="domain" description="Peptidase M24" evidence="4">
    <location>
        <begin position="157"/>
        <end position="362"/>
    </location>
</feature>
<dbReference type="PANTHER" id="PTHR46112">
    <property type="entry name" value="AMINOPEPTIDASE"/>
    <property type="match status" value="1"/>
</dbReference>
<dbReference type="GO" id="GO:0046872">
    <property type="term" value="F:metal ion binding"/>
    <property type="evidence" value="ECO:0007669"/>
    <property type="project" value="UniProtKB-KW"/>
</dbReference>
<evidence type="ECO:0000313" key="6">
    <source>
        <dbReference type="EMBL" id="MFC6953050.1"/>
    </source>
</evidence>
<dbReference type="Pfam" id="PF00557">
    <property type="entry name" value="Peptidase_M24"/>
    <property type="match status" value="1"/>
</dbReference>
<dbReference type="Gene3D" id="3.90.230.10">
    <property type="entry name" value="Creatinase/methionine aminopeptidase superfamily"/>
    <property type="match status" value="1"/>
</dbReference>
<dbReference type="InterPro" id="IPR000587">
    <property type="entry name" value="Creatinase_N"/>
</dbReference>